<dbReference type="GO" id="GO:0016702">
    <property type="term" value="F:oxidoreductase activity, acting on single donors with incorporation of molecular oxygen, incorporation of two atoms of oxygen"/>
    <property type="evidence" value="ECO:0007669"/>
    <property type="project" value="InterPro"/>
</dbReference>
<proteinExistence type="predicted"/>
<dbReference type="AlphaFoldDB" id="A0A9X6RLU7"/>
<dbReference type="GO" id="GO:0046872">
    <property type="term" value="F:metal ion binding"/>
    <property type="evidence" value="ECO:0007669"/>
    <property type="project" value="InterPro"/>
</dbReference>
<name>A0A9X6RLU7_HYPEX</name>
<dbReference type="PROSITE" id="PS51393">
    <property type="entry name" value="LIPOXYGENASE_3"/>
    <property type="match status" value="1"/>
</dbReference>
<comment type="caution">
    <text evidence="2">The sequence shown here is derived from an EMBL/GenBank/DDBJ whole genome shotgun (WGS) entry which is preliminary data.</text>
</comment>
<dbReference type="EMBL" id="MTYJ01000263">
    <property type="protein sequence ID" value="OWA52340.1"/>
    <property type="molecule type" value="Genomic_DNA"/>
</dbReference>
<dbReference type="Proteomes" id="UP000192578">
    <property type="component" value="Unassembled WGS sequence"/>
</dbReference>
<sequence length="93" mass="9641">MTSATPAGMVESVITVTLTATLTTNAVNRKKIPFAGAPPPAVAMVRALEPNLTSAARMSDVSACIPSIVFTSLRLTDLHFVSVTIPIAPLHLG</sequence>
<evidence type="ECO:0000313" key="3">
    <source>
        <dbReference type="Proteomes" id="UP000192578"/>
    </source>
</evidence>
<reference evidence="3" key="1">
    <citation type="submission" date="2017-01" db="EMBL/GenBank/DDBJ databases">
        <title>Comparative genomics of anhydrobiosis in the tardigrade Hypsibius dujardini.</title>
        <authorList>
            <person name="Yoshida Y."/>
            <person name="Koutsovoulos G."/>
            <person name="Laetsch D."/>
            <person name="Stevens L."/>
            <person name="Kumar S."/>
            <person name="Horikawa D."/>
            <person name="Ishino K."/>
            <person name="Komine S."/>
            <person name="Tomita M."/>
            <person name="Blaxter M."/>
            <person name="Arakawa K."/>
        </authorList>
    </citation>
    <scope>NUCLEOTIDE SEQUENCE [LARGE SCALE GENOMIC DNA]</scope>
    <source>
        <strain evidence="3">Z151</strain>
    </source>
</reference>
<gene>
    <name evidence="2" type="ORF">BV898_16795</name>
</gene>
<protein>
    <recommendedName>
        <fullName evidence="1">Lipoxygenase domain-containing protein</fullName>
    </recommendedName>
</protein>
<feature type="domain" description="Lipoxygenase" evidence="1">
    <location>
        <begin position="1"/>
        <end position="93"/>
    </location>
</feature>
<evidence type="ECO:0000313" key="2">
    <source>
        <dbReference type="EMBL" id="OWA52340.1"/>
    </source>
</evidence>
<evidence type="ECO:0000259" key="1">
    <source>
        <dbReference type="PROSITE" id="PS51393"/>
    </source>
</evidence>
<keyword evidence="3" id="KW-1185">Reference proteome</keyword>
<organism evidence="2 3">
    <name type="scientific">Hypsibius exemplaris</name>
    <name type="common">Freshwater tardigrade</name>
    <dbReference type="NCBI Taxonomy" id="2072580"/>
    <lineage>
        <taxon>Eukaryota</taxon>
        <taxon>Metazoa</taxon>
        <taxon>Ecdysozoa</taxon>
        <taxon>Tardigrada</taxon>
        <taxon>Eutardigrada</taxon>
        <taxon>Parachela</taxon>
        <taxon>Hypsibioidea</taxon>
        <taxon>Hypsibiidae</taxon>
        <taxon>Hypsibius</taxon>
    </lineage>
</organism>
<dbReference type="InterPro" id="IPR013819">
    <property type="entry name" value="LipOase_C"/>
</dbReference>
<accession>A0A9X6RLU7</accession>